<sequence>NNNWNKNVKAETRLELNKWYHIAYTLSEPQKRMELYVDSELVVYTDVKDIIFNEFPLKIGHSDGYADFQGLM</sequence>
<evidence type="ECO:0000313" key="1">
    <source>
        <dbReference type="EMBL" id="CAG8749006.1"/>
    </source>
</evidence>
<feature type="non-terminal residue" evidence="1">
    <location>
        <position position="1"/>
    </location>
</feature>
<dbReference type="Pfam" id="PF13385">
    <property type="entry name" value="Laminin_G_3"/>
    <property type="match status" value="1"/>
</dbReference>
<organism evidence="1 2">
    <name type="scientific">Racocetra fulgida</name>
    <dbReference type="NCBI Taxonomy" id="60492"/>
    <lineage>
        <taxon>Eukaryota</taxon>
        <taxon>Fungi</taxon>
        <taxon>Fungi incertae sedis</taxon>
        <taxon>Mucoromycota</taxon>
        <taxon>Glomeromycotina</taxon>
        <taxon>Glomeromycetes</taxon>
        <taxon>Diversisporales</taxon>
        <taxon>Gigasporaceae</taxon>
        <taxon>Racocetra</taxon>
    </lineage>
</organism>
<reference evidence="1" key="1">
    <citation type="submission" date="2021-06" db="EMBL/GenBank/DDBJ databases">
        <authorList>
            <person name="Kallberg Y."/>
            <person name="Tangrot J."/>
            <person name="Rosling A."/>
        </authorList>
    </citation>
    <scope>NUCLEOTIDE SEQUENCE</scope>
    <source>
        <strain evidence="1">IN212</strain>
    </source>
</reference>
<feature type="non-terminal residue" evidence="1">
    <location>
        <position position="72"/>
    </location>
</feature>
<dbReference type="SUPFAM" id="SSF49899">
    <property type="entry name" value="Concanavalin A-like lectins/glucanases"/>
    <property type="match status" value="1"/>
</dbReference>
<keyword evidence="2" id="KW-1185">Reference proteome</keyword>
<gene>
    <name evidence="1" type="ORF">RFULGI_LOCUS13462</name>
</gene>
<protein>
    <submittedName>
        <fullName evidence="1">2410_t:CDS:1</fullName>
    </submittedName>
</protein>
<name>A0A9N9IW33_9GLOM</name>
<dbReference type="Gene3D" id="2.60.120.200">
    <property type="match status" value="1"/>
</dbReference>
<dbReference type="InterPro" id="IPR013320">
    <property type="entry name" value="ConA-like_dom_sf"/>
</dbReference>
<dbReference type="OrthoDB" id="2321210at2759"/>
<comment type="caution">
    <text evidence="1">The sequence shown here is derived from an EMBL/GenBank/DDBJ whole genome shotgun (WGS) entry which is preliminary data.</text>
</comment>
<dbReference type="EMBL" id="CAJVPZ010035410">
    <property type="protein sequence ID" value="CAG8749006.1"/>
    <property type="molecule type" value="Genomic_DNA"/>
</dbReference>
<accession>A0A9N9IW33</accession>
<dbReference type="AlphaFoldDB" id="A0A9N9IW33"/>
<proteinExistence type="predicted"/>
<dbReference type="Proteomes" id="UP000789396">
    <property type="component" value="Unassembled WGS sequence"/>
</dbReference>
<evidence type="ECO:0000313" key="2">
    <source>
        <dbReference type="Proteomes" id="UP000789396"/>
    </source>
</evidence>